<proteinExistence type="predicted"/>
<evidence type="ECO:0000313" key="1">
    <source>
        <dbReference type="EMBL" id="KAI3826074.1"/>
    </source>
</evidence>
<keyword evidence="2" id="KW-1185">Reference proteome</keyword>
<evidence type="ECO:0000313" key="2">
    <source>
        <dbReference type="Proteomes" id="UP001056120"/>
    </source>
</evidence>
<dbReference type="Proteomes" id="UP001056120">
    <property type="component" value="Linkage Group LG01"/>
</dbReference>
<accession>A0ACB9K1D0</accession>
<gene>
    <name evidence="1" type="ORF">L1987_00116</name>
</gene>
<comment type="caution">
    <text evidence="1">The sequence shown here is derived from an EMBL/GenBank/DDBJ whole genome shotgun (WGS) entry which is preliminary data.</text>
</comment>
<reference evidence="2" key="1">
    <citation type="journal article" date="2022" name="Mol. Ecol. Resour.">
        <title>The genomes of chicory, endive, great burdock and yacon provide insights into Asteraceae palaeo-polyploidization history and plant inulin production.</title>
        <authorList>
            <person name="Fan W."/>
            <person name="Wang S."/>
            <person name="Wang H."/>
            <person name="Wang A."/>
            <person name="Jiang F."/>
            <person name="Liu H."/>
            <person name="Zhao H."/>
            <person name="Xu D."/>
            <person name="Zhang Y."/>
        </authorList>
    </citation>
    <scope>NUCLEOTIDE SEQUENCE [LARGE SCALE GENOMIC DNA]</scope>
    <source>
        <strain evidence="2">cv. Yunnan</strain>
    </source>
</reference>
<organism evidence="1 2">
    <name type="scientific">Smallanthus sonchifolius</name>
    <dbReference type="NCBI Taxonomy" id="185202"/>
    <lineage>
        <taxon>Eukaryota</taxon>
        <taxon>Viridiplantae</taxon>
        <taxon>Streptophyta</taxon>
        <taxon>Embryophyta</taxon>
        <taxon>Tracheophyta</taxon>
        <taxon>Spermatophyta</taxon>
        <taxon>Magnoliopsida</taxon>
        <taxon>eudicotyledons</taxon>
        <taxon>Gunneridae</taxon>
        <taxon>Pentapetalae</taxon>
        <taxon>asterids</taxon>
        <taxon>campanulids</taxon>
        <taxon>Asterales</taxon>
        <taxon>Asteraceae</taxon>
        <taxon>Asteroideae</taxon>
        <taxon>Heliantheae alliance</taxon>
        <taxon>Millerieae</taxon>
        <taxon>Smallanthus</taxon>
    </lineage>
</organism>
<reference evidence="1 2" key="2">
    <citation type="journal article" date="2022" name="Mol. Ecol. Resour.">
        <title>The genomes of chicory, endive, great burdock and yacon provide insights into Asteraceae paleo-polyploidization history and plant inulin production.</title>
        <authorList>
            <person name="Fan W."/>
            <person name="Wang S."/>
            <person name="Wang H."/>
            <person name="Wang A."/>
            <person name="Jiang F."/>
            <person name="Liu H."/>
            <person name="Zhao H."/>
            <person name="Xu D."/>
            <person name="Zhang Y."/>
        </authorList>
    </citation>
    <scope>NUCLEOTIDE SEQUENCE [LARGE SCALE GENOMIC DNA]</scope>
    <source>
        <strain evidence="2">cv. Yunnan</strain>
        <tissue evidence="1">Leaves</tissue>
    </source>
</reference>
<dbReference type="EMBL" id="CM042018">
    <property type="protein sequence ID" value="KAI3826074.1"/>
    <property type="molecule type" value="Genomic_DNA"/>
</dbReference>
<sequence>MAAVFGMDIMMQYFEFPYGGVTLFSGSSHQAPTSSLASLAPPMSVDPSIVRAPSMSFHNNTFQSAPSLPENSLVSKVSSFVNVVPPVILKSCKRSTVDVVTIAEMHDILQHYRASVRSMATYETRRSMDGCIRDLCNSDVKEHFELGKDVSLPETFVHSSENPLLDLGGKPPSLRRVLAFFASRMHGEVRSSLLQHWENKDPDMKIFGKLKISENKISYIEYMKSSKYCICAKGYEVNSPRVWRYMVMQQRVKKVQQHFLWHSKPVKYEIFHMILHSIWYNRVFRVNPNI</sequence>
<name>A0ACB9K1D0_9ASTR</name>
<protein>
    <submittedName>
        <fullName evidence="1">Uncharacterized protein</fullName>
    </submittedName>
</protein>